<protein>
    <submittedName>
        <fullName evidence="1">Uncharacterized protein</fullName>
    </submittedName>
</protein>
<name>A0A6J5WGX6_PRUAR</name>
<proteinExistence type="predicted"/>
<sequence>MDVSTATLQPSCFFPTRAPQPATRDRASSLSFVRTSYRSISLSSKITNGCLLPVKQPAGLLPAATVGDTTAVPHDCSRQKNCLFLILLTPHWLKMNPEEVVKGGRERWCGGLG</sequence>
<organism evidence="1 2">
    <name type="scientific">Prunus armeniaca</name>
    <name type="common">Apricot</name>
    <name type="synonym">Armeniaca vulgaris</name>
    <dbReference type="NCBI Taxonomy" id="36596"/>
    <lineage>
        <taxon>Eukaryota</taxon>
        <taxon>Viridiplantae</taxon>
        <taxon>Streptophyta</taxon>
        <taxon>Embryophyta</taxon>
        <taxon>Tracheophyta</taxon>
        <taxon>Spermatophyta</taxon>
        <taxon>Magnoliopsida</taxon>
        <taxon>eudicotyledons</taxon>
        <taxon>Gunneridae</taxon>
        <taxon>Pentapetalae</taxon>
        <taxon>rosids</taxon>
        <taxon>fabids</taxon>
        <taxon>Rosales</taxon>
        <taxon>Rosaceae</taxon>
        <taxon>Amygdaloideae</taxon>
        <taxon>Amygdaleae</taxon>
        <taxon>Prunus</taxon>
    </lineage>
</organism>
<gene>
    <name evidence="1" type="ORF">ORAREDHAP_LOCUS9486</name>
</gene>
<dbReference type="OrthoDB" id="10553482at2759"/>
<reference evidence="2" key="1">
    <citation type="journal article" date="2020" name="Genome Biol.">
        <title>Gamete binning: chromosome-level and haplotype-resolved genome assembly enabled by high-throughput single-cell sequencing of gamete genomes.</title>
        <authorList>
            <person name="Campoy J.A."/>
            <person name="Sun H."/>
            <person name="Goel M."/>
            <person name="Jiao W.-B."/>
            <person name="Folz-Donahue K."/>
            <person name="Wang N."/>
            <person name="Rubio M."/>
            <person name="Liu C."/>
            <person name="Kukat C."/>
            <person name="Ruiz D."/>
            <person name="Huettel B."/>
            <person name="Schneeberger K."/>
        </authorList>
    </citation>
    <scope>NUCLEOTIDE SEQUENCE [LARGE SCALE GENOMIC DNA]</scope>
    <source>
        <strain evidence="2">cv. Rojo Pasion</strain>
    </source>
</reference>
<evidence type="ECO:0000313" key="2">
    <source>
        <dbReference type="Proteomes" id="UP000507245"/>
    </source>
</evidence>
<dbReference type="Proteomes" id="UP000507245">
    <property type="component" value="Unassembled WGS sequence"/>
</dbReference>
<dbReference type="AlphaFoldDB" id="A0A6J5WGX6"/>
<keyword evidence="2" id="KW-1185">Reference proteome</keyword>
<evidence type="ECO:0000313" key="1">
    <source>
        <dbReference type="EMBL" id="CAB4297538.1"/>
    </source>
</evidence>
<dbReference type="EMBL" id="CAEKKB010000001">
    <property type="protein sequence ID" value="CAB4297538.1"/>
    <property type="molecule type" value="Genomic_DNA"/>
</dbReference>
<accession>A0A6J5WGX6</accession>